<comment type="subcellular location">
    <subcellularLocation>
        <location evidence="1 9">Cytoplasm</location>
    </subcellularLocation>
</comment>
<dbReference type="RefSeq" id="WP_379986258.1">
    <property type="nucleotide sequence ID" value="NZ_JADIKD010000007.1"/>
</dbReference>
<keyword evidence="3 9" id="KW-0963">Cytoplasm</keyword>
<dbReference type="NCBIfam" id="NF000582">
    <property type="entry name" value="PRK00006.1"/>
    <property type="match status" value="1"/>
</dbReference>
<gene>
    <name evidence="9 10" type="primary">fabZ</name>
    <name evidence="10" type="ORF">ISS97_04105</name>
</gene>
<evidence type="ECO:0000256" key="4">
    <source>
        <dbReference type="ARBA" id="ARBA00022516"/>
    </source>
</evidence>
<evidence type="ECO:0000256" key="3">
    <source>
        <dbReference type="ARBA" id="ARBA00022490"/>
    </source>
</evidence>
<evidence type="ECO:0000313" key="10">
    <source>
        <dbReference type="EMBL" id="MFK2916439.1"/>
    </source>
</evidence>
<dbReference type="Gene3D" id="3.10.129.10">
    <property type="entry name" value="Hotdog Thioesterase"/>
    <property type="match status" value="1"/>
</dbReference>
<evidence type="ECO:0000256" key="6">
    <source>
        <dbReference type="ARBA" id="ARBA00023098"/>
    </source>
</evidence>
<dbReference type="PANTHER" id="PTHR30272">
    <property type="entry name" value="3-HYDROXYACYL-[ACYL-CARRIER-PROTEIN] DEHYDRATASE"/>
    <property type="match status" value="1"/>
</dbReference>
<dbReference type="HAMAP" id="MF_00406">
    <property type="entry name" value="FabZ"/>
    <property type="match status" value="1"/>
</dbReference>
<comment type="similarity">
    <text evidence="2 9">Belongs to the thioester dehydratase family. FabZ subfamily.</text>
</comment>
<dbReference type="InterPro" id="IPR010084">
    <property type="entry name" value="FabZ"/>
</dbReference>
<dbReference type="GO" id="GO:0019171">
    <property type="term" value="F:(3R)-hydroxyacyl-[acyl-carrier-protein] dehydratase activity"/>
    <property type="evidence" value="ECO:0007669"/>
    <property type="project" value="UniProtKB-EC"/>
</dbReference>
<protein>
    <recommendedName>
        <fullName evidence="9">3-hydroxyacyl-[acyl-carrier-protein] dehydratase FabZ</fullName>
        <ecNumber evidence="9">4.2.1.59</ecNumber>
    </recommendedName>
    <alternativeName>
        <fullName evidence="9">(3R)-hydroxymyristoyl-[acyl-carrier-protein] dehydratase</fullName>
        <shortName evidence="9">(3R)-hydroxymyristoyl-ACP dehydrase</shortName>
    </alternativeName>
    <alternativeName>
        <fullName evidence="9">Beta-hydroxyacyl-ACP dehydratase</fullName>
    </alternativeName>
</protein>
<dbReference type="InterPro" id="IPR013114">
    <property type="entry name" value="FabA_FabZ"/>
</dbReference>
<comment type="catalytic activity">
    <reaction evidence="9">
        <text>a (3R)-hydroxyacyl-[ACP] = a (2E)-enoyl-[ACP] + H2O</text>
        <dbReference type="Rhea" id="RHEA:13097"/>
        <dbReference type="Rhea" id="RHEA-COMP:9925"/>
        <dbReference type="Rhea" id="RHEA-COMP:9945"/>
        <dbReference type="ChEBI" id="CHEBI:15377"/>
        <dbReference type="ChEBI" id="CHEBI:78784"/>
        <dbReference type="ChEBI" id="CHEBI:78827"/>
        <dbReference type="EC" id="4.2.1.59"/>
    </reaction>
</comment>
<evidence type="ECO:0000256" key="5">
    <source>
        <dbReference type="ARBA" id="ARBA00022556"/>
    </source>
</evidence>
<keyword evidence="11" id="KW-1185">Reference proteome</keyword>
<sequence>MSEQTVPFHLPVNVEQIQHLLPHRYPFLLVDRVIELDPDKRVVALKNVTINEPFFQGHFPGHPVMPGVLIVEAMAQTAGLLTQISSRLKGNTGSPLFYLAKVDNARFSAIVSPGDQLRMEVTLKRLLRSMGLFEARATVDGKEVASCELMCAARSEK</sequence>
<accession>A0ABW8K0K3</accession>
<dbReference type="EMBL" id="JADIKD010000007">
    <property type="protein sequence ID" value="MFK2916439.1"/>
    <property type="molecule type" value="Genomic_DNA"/>
</dbReference>
<keyword evidence="4 9" id="KW-0444">Lipid biosynthesis</keyword>
<dbReference type="InterPro" id="IPR029069">
    <property type="entry name" value="HotDog_dom_sf"/>
</dbReference>
<evidence type="ECO:0000256" key="1">
    <source>
        <dbReference type="ARBA" id="ARBA00004496"/>
    </source>
</evidence>
<keyword evidence="5 9" id="KW-0441">Lipid A biosynthesis</keyword>
<evidence type="ECO:0000256" key="9">
    <source>
        <dbReference type="HAMAP-Rule" id="MF_00406"/>
    </source>
</evidence>
<feature type="active site" evidence="9">
    <location>
        <position position="58"/>
    </location>
</feature>
<comment type="caution">
    <text evidence="10">The sequence shown here is derived from an EMBL/GenBank/DDBJ whole genome shotgun (WGS) entry which is preliminary data.</text>
</comment>
<evidence type="ECO:0000256" key="2">
    <source>
        <dbReference type="ARBA" id="ARBA00009174"/>
    </source>
</evidence>
<dbReference type="Pfam" id="PF07977">
    <property type="entry name" value="FabA"/>
    <property type="match status" value="1"/>
</dbReference>
<evidence type="ECO:0000256" key="8">
    <source>
        <dbReference type="ARBA" id="ARBA00025049"/>
    </source>
</evidence>
<dbReference type="NCBIfam" id="TIGR01750">
    <property type="entry name" value="fabZ"/>
    <property type="match status" value="1"/>
</dbReference>
<dbReference type="Proteomes" id="UP001620408">
    <property type="component" value="Unassembled WGS sequence"/>
</dbReference>
<organism evidence="10 11">
    <name type="scientific">Dyella koreensis</name>
    <dbReference type="NCBI Taxonomy" id="311235"/>
    <lineage>
        <taxon>Bacteria</taxon>
        <taxon>Pseudomonadati</taxon>
        <taxon>Pseudomonadota</taxon>
        <taxon>Gammaproteobacteria</taxon>
        <taxon>Lysobacterales</taxon>
        <taxon>Rhodanobacteraceae</taxon>
        <taxon>Dyella</taxon>
    </lineage>
</organism>
<dbReference type="EC" id="4.2.1.59" evidence="9"/>
<dbReference type="CDD" id="cd01288">
    <property type="entry name" value="FabZ"/>
    <property type="match status" value="1"/>
</dbReference>
<name>A0ABW8K0K3_9GAMM</name>
<reference evidence="10 11" key="1">
    <citation type="submission" date="2020-10" db="EMBL/GenBank/DDBJ databases">
        <title>Phylogeny of dyella-like bacteria.</title>
        <authorList>
            <person name="Fu J."/>
        </authorList>
    </citation>
    <scope>NUCLEOTIDE SEQUENCE [LARGE SCALE GENOMIC DNA]</scope>
    <source>
        <strain evidence="10 11">BB4</strain>
    </source>
</reference>
<evidence type="ECO:0000313" key="11">
    <source>
        <dbReference type="Proteomes" id="UP001620408"/>
    </source>
</evidence>
<dbReference type="PANTHER" id="PTHR30272:SF1">
    <property type="entry name" value="3-HYDROXYACYL-[ACYL-CARRIER-PROTEIN] DEHYDRATASE"/>
    <property type="match status" value="1"/>
</dbReference>
<proteinExistence type="inferred from homology"/>
<keyword evidence="6 9" id="KW-0443">Lipid metabolism</keyword>
<keyword evidence="7 9" id="KW-0456">Lyase</keyword>
<dbReference type="SUPFAM" id="SSF54637">
    <property type="entry name" value="Thioesterase/thiol ester dehydrase-isomerase"/>
    <property type="match status" value="1"/>
</dbReference>
<comment type="function">
    <text evidence="8 9">Involved in unsaturated fatty acids biosynthesis. Catalyzes the dehydration of short chain beta-hydroxyacyl-ACPs and long chain saturated and unsaturated beta-hydroxyacyl-ACPs.</text>
</comment>
<evidence type="ECO:0000256" key="7">
    <source>
        <dbReference type="ARBA" id="ARBA00023239"/>
    </source>
</evidence>